<feature type="region of interest" description="Disordered" evidence="1">
    <location>
        <begin position="1"/>
        <end position="21"/>
    </location>
</feature>
<feature type="compositionally biased region" description="Basic residues" evidence="1">
    <location>
        <begin position="127"/>
        <end position="136"/>
    </location>
</feature>
<evidence type="ECO:0000313" key="2">
    <source>
        <dbReference type="EMBL" id="CAA7056411.1"/>
    </source>
</evidence>
<dbReference type="Proteomes" id="UP000467841">
    <property type="component" value="Unassembled WGS sequence"/>
</dbReference>
<feature type="region of interest" description="Disordered" evidence="1">
    <location>
        <begin position="77"/>
        <end position="136"/>
    </location>
</feature>
<name>A0A6D2KT70_9BRAS</name>
<reference evidence="2" key="1">
    <citation type="submission" date="2020-01" db="EMBL/GenBank/DDBJ databases">
        <authorList>
            <person name="Mishra B."/>
        </authorList>
    </citation>
    <scope>NUCLEOTIDE SEQUENCE [LARGE SCALE GENOMIC DNA]</scope>
</reference>
<accession>A0A6D2KT70</accession>
<sequence length="136" mass="14618">MLSASTLEKVTVSTAQPTTQATTINEKVMESPISGAARSLSAATNIIAQENSSAHLESERLIEPDFGSNKFSSLALLEEEGGSSESDRESDEMDVMTPSGKRILRERPVKPSAKAKEMHWQATARGRGNRGRGSRG</sequence>
<feature type="compositionally biased region" description="Basic and acidic residues" evidence="1">
    <location>
        <begin position="103"/>
        <end position="119"/>
    </location>
</feature>
<dbReference type="OrthoDB" id="10412609at2759"/>
<comment type="caution">
    <text evidence="2">The sequence shown here is derived from an EMBL/GenBank/DDBJ whole genome shotgun (WGS) entry which is preliminary data.</text>
</comment>
<protein>
    <submittedName>
        <fullName evidence="2">Uncharacterized protein</fullName>
    </submittedName>
</protein>
<keyword evidence="3" id="KW-1185">Reference proteome</keyword>
<dbReference type="AlphaFoldDB" id="A0A6D2KT70"/>
<proteinExistence type="predicted"/>
<gene>
    <name evidence="2" type="ORF">MERR_LOCUS43647</name>
</gene>
<evidence type="ECO:0000313" key="3">
    <source>
        <dbReference type="Proteomes" id="UP000467841"/>
    </source>
</evidence>
<organism evidence="2 3">
    <name type="scientific">Microthlaspi erraticum</name>
    <dbReference type="NCBI Taxonomy" id="1685480"/>
    <lineage>
        <taxon>Eukaryota</taxon>
        <taxon>Viridiplantae</taxon>
        <taxon>Streptophyta</taxon>
        <taxon>Embryophyta</taxon>
        <taxon>Tracheophyta</taxon>
        <taxon>Spermatophyta</taxon>
        <taxon>Magnoliopsida</taxon>
        <taxon>eudicotyledons</taxon>
        <taxon>Gunneridae</taxon>
        <taxon>Pentapetalae</taxon>
        <taxon>rosids</taxon>
        <taxon>malvids</taxon>
        <taxon>Brassicales</taxon>
        <taxon>Brassicaceae</taxon>
        <taxon>Coluteocarpeae</taxon>
        <taxon>Microthlaspi</taxon>
    </lineage>
</organism>
<dbReference type="EMBL" id="CACVBM020001640">
    <property type="protein sequence ID" value="CAA7056411.1"/>
    <property type="molecule type" value="Genomic_DNA"/>
</dbReference>
<evidence type="ECO:0000256" key="1">
    <source>
        <dbReference type="SAM" id="MobiDB-lite"/>
    </source>
</evidence>
<feature type="compositionally biased region" description="Acidic residues" evidence="1">
    <location>
        <begin position="77"/>
        <end position="94"/>
    </location>
</feature>